<sequence length="62" mass="6725">MGSCCYSGGFKLAHYRATGPRSYRGAADGVLRIRRQIGSEAYGIHALKHTTVTEFCLTGTDD</sequence>
<dbReference type="EMBL" id="VAUA01000003">
    <property type="protein sequence ID" value="TLP67032.1"/>
    <property type="molecule type" value="Genomic_DNA"/>
</dbReference>
<keyword evidence="2" id="KW-1185">Reference proteome</keyword>
<gene>
    <name evidence="1" type="ORF">FEE96_06685</name>
</gene>
<protein>
    <recommendedName>
        <fullName evidence="3">Integrase</fullName>
    </recommendedName>
</protein>
<organism evidence="1 2">
    <name type="scientific">Parasedimentitalea maritima</name>
    <dbReference type="NCBI Taxonomy" id="2578117"/>
    <lineage>
        <taxon>Bacteria</taxon>
        <taxon>Pseudomonadati</taxon>
        <taxon>Pseudomonadota</taxon>
        <taxon>Alphaproteobacteria</taxon>
        <taxon>Rhodobacterales</taxon>
        <taxon>Paracoccaceae</taxon>
        <taxon>Parasedimentitalea</taxon>
    </lineage>
</organism>
<comment type="caution">
    <text evidence="1">The sequence shown here is derived from an EMBL/GenBank/DDBJ whole genome shotgun (WGS) entry which is preliminary data.</text>
</comment>
<dbReference type="Proteomes" id="UP000305041">
    <property type="component" value="Unassembled WGS sequence"/>
</dbReference>
<proteinExistence type="predicted"/>
<evidence type="ECO:0000313" key="1">
    <source>
        <dbReference type="EMBL" id="TLP67032.1"/>
    </source>
</evidence>
<evidence type="ECO:0008006" key="3">
    <source>
        <dbReference type="Google" id="ProtNLM"/>
    </source>
</evidence>
<accession>A0ABY2UWN3</accession>
<evidence type="ECO:0000313" key="2">
    <source>
        <dbReference type="Proteomes" id="UP000305041"/>
    </source>
</evidence>
<name>A0ABY2UWN3_9RHOB</name>
<reference evidence="1 2" key="1">
    <citation type="submission" date="2019-05" db="EMBL/GenBank/DDBJ databases">
        <title>Draft genome sequence of Pelagicola sp. DSW4-44.</title>
        <authorList>
            <person name="Oh J."/>
        </authorList>
    </citation>
    <scope>NUCLEOTIDE SEQUENCE [LARGE SCALE GENOMIC DNA]</scope>
    <source>
        <strain evidence="1 2">DSW4-44</strain>
    </source>
</reference>